<dbReference type="EMBL" id="UZAH01039667">
    <property type="protein sequence ID" value="VDP56867.1"/>
    <property type="molecule type" value="Genomic_DNA"/>
</dbReference>
<dbReference type="OrthoDB" id="10068969at2759"/>
<reference evidence="1" key="1">
    <citation type="submission" date="2018-11" db="EMBL/GenBank/DDBJ databases">
        <authorList>
            <consortium name="Pathogen Informatics"/>
        </authorList>
    </citation>
    <scope>NUCLEOTIDE SEQUENCE [LARGE SCALE GENOMIC DNA]</scope>
</reference>
<dbReference type="SUPFAM" id="SSF53098">
    <property type="entry name" value="Ribonuclease H-like"/>
    <property type="match status" value="1"/>
</dbReference>
<accession>A0A3P8DYJ4</accession>
<gene>
    <name evidence="1" type="ORF">HPBE_LOCUS26303</name>
</gene>
<evidence type="ECO:0008006" key="2">
    <source>
        <dbReference type="Google" id="ProtNLM"/>
    </source>
</evidence>
<dbReference type="InterPro" id="IPR036397">
    <property type="entry name" value="RNaseH_sf"/>
</dbReference>
<dbReference type="Gene3D" id="3.30.420.10">
    <property type="entry name" value="Ribonuclease H-like superfamily/Ribonuclease H"/>
    <property type="match status" value="1"/>
</dbReference>
<protein>
    <recommendedName>
        <fullName evidence="2">Integrase catalytic domain-containing protein</fullName>
    </recommendedName>
</protein>
<name>A0A3P8DYJ4_HELPZ</name>
<dbReference type="PANTHER" id="PTHR47331:SF2">
    <property type="match status" value="1"/>
</dbReference>
<dbReference type="PANTHER" id="PTHR47331">
    <property type="entry name" value="PHD-TYPE DOMAIN-CONTAINING PROTEIN"/>
    <property type="match status" value="1"/>
</dbReference>
<dbReference type="InterPro" id="IPR012337">
    <property type="entry name" value="RNaseH-like_sf"/>
</dbReference>
<evidence type="ECO:0000313" key="1">
    <source>
        <dbReference type="EMBL" id="VDP56867.1"/>
    </source>
</evidence>
<organism evidence="1">
    <name type="scientific">Heligmosomoides polygyrus</name>
    <name type="common">Parasitic roundworm</name>
    <dbReference type="NCBI Taxonomy" id="6339"/>
    <lineage>
        <taxon>Eukaryota</taxon>
        <taxon>Metazoa</taxon>
        <taxon>Ecdysozoa</taxon>
        <taxon>Nematoda</taxon>
        <taxon>Chromadorea</taxon>
        <taxon>Rhabditida</taxon>
        <taxon>Rhabditina</taxon>
        <taxon>Rhabditomorpha</taxon>
        <taxon>Strongyloidea</taxon>
        <taxon>Heligmosomidae</taxon>
        <taxon>Heligmosomoides</taxon>
    </lineage>
</organism>
<dbReference type="AlphaFoldDB" id="A0A3P8DYJ4"/>
<proteinExistence type="predicted"/>
<sequence length="98" mass="11290">MFACMTTRAIHLELVADISTTQFLLAFRKFISRRGAPSNILSDNASNFKLGRELRTLGSSIRSCYYERSFQQFRFPRTSHTPVQFSPRVPQYILGHMA</sequence>
<dbReference type="GO" id="GO:0003676">
    <property type="term" value="F:nucleic acid binding"/>
    <property type="evidence" value="ECO:0007669"/>
    <property type="project" value="InterPro"/>
</dbReference>